<accession>A0ABV2ZH01</accession>
<organism evidence="2 3">
    <name type="scientific">Streptomyces sp. 900129855</name>
    <dbReference type="NCBI Taxonomy" id="3155129"/>
    <lineage>
        <taxon>Bacteria</taxon>
        <taxon>Bacillati</taxon>
        <taxon>Actinomycetota</taxon>
        <taxon>Actinomycetes</taxon>
        <taxon>Kitasatosporales</taxon>
        <taxon>Streptomycetaceae</taxon>
        <taxon>Streptomyces</taxon>
    </lineage>
</organism>
<protein>
    <submittedName>
        <fullName evidence="2">Pyridoxamine 5'-phosphate oxidase family protein</fullName>
    </submittedName>
</protein>
<feature type="compositionally biased region" description="Basic and acidic residues" evidence="1">
    <location>
        <begin position="133"/>
        <end position="145"/>
    </location>
</feature>
<feature type="region of interest" description="Disordered" evidence="1">
    <location>
        <begin position="79"/>
        <end position="145"/>
    </location>
</feature>
<evidence type="ECO:0000313" key="2">
    <source>
        <dbReference type="EMBL" id="MEU3781828.1"/>
    </source>
</evidence>
<dbReference type="EMBL" id="JBEZVE010000007">
    <property type="protein sequence ID" value="MEU3781828.1"/>
    <property type="molecule type" value="Genomic_DNA"/>
</dbReference>
<gene>
    <name evidence="2" type="ORF">AB0E89_14760</name>
</gene>
<keyword evidence="3" id="KW-1185">Reference proteome</keyword>
<evidence type="ECO:0000313" key="3">
    <source>
        <dbReference type="Proteomes" id="UP001550739"/>
    </source>
</evidence>
<dbReference type="Gene3D" id="2.30.110.10">
    <property type="entry name" value="Electron Transport, Fmn-binding Protein, Chain A"/>
    <property type="match status" value="1"/>
</dbReference>
<dbReference type="InterPro" id="IPR012349">
    <property type="entry name" value="Split_barrel_FMN-bd"/>
</dbReference>
<sequence>MSAPSVPLRVVGVSGAEALRLVEGSIGRPVRPEAGPDHDPVRPARVEYGRLAVRTRAPAAAVPARATYHLDEIRGVRGTGTTVTVSGPAAMITDPDETARPHCLKRMRGAPIRRTPTTWADGPHDTRLRRRPKTDTGLRLTRAEV</sequence>
<evidence type="ECO:0000256" key="1">
    <source>
        <dbReference type="SAM" id="MobiDB-lite"/>
    </source>
</evidence>
<name>A0ABV2ZH01_9ACTN</name>
<comment type="caution">
    <text evidence="2">The sequence shown here is derived from an EMBL/GenBank/DDBJ whole genome shotgun (WGS) entry which is preliminary data.</text>
</comment>
<dbReference type="RefSeq" id="WP_334582138.1">
    <property type="nucleotide sequence ID" value="NZ_JBEZVE010000007.1"/>
</dbReference>
<dbReference type="Proteomes" id="UP001550739">
    <property type="component" value="Unassembled WGS sequence"/>
</dbReference>
<reference evidence="2 3" key="1">
    <citation type="submission" date="2024-06" db="EMBL/GenBank/DDBJ databases">
        <title>The Natural Products Discovery Center: Release of the First 8490 Sequenced Strains for Exploring Actinobacteria Biosynthetic Diversity.</title>
        <authorList>
            <person name="Kalkreuter E."/>
            <person name="Kautsar S.A."/>
            <person name="Yang D."/>
            <person name="Bader C.D."/>
            <person name="Teijaro C.N."/>
            <person name="Fluegel L."/>
            <person name="Davis C.M."/>
            <person name="Simpson J.R."/>
            <person name="Lauterbach L."/>
            <person name="Steele A.D."/>
            <person name="Gui C."/>
            <person name="Meng S."/>
            <person name="Li G."/>
            <person name="Viehrig K."/>
            <person name="Ye F."/>
            <person name="Su P."/>
            <person name="Kiefer A.F."/>
            <person name="Nichols A."/>
            <person name="Cepeda A.J."/>
            <person name="Yan W."/>
            <person name="Fan B."/>
            <person name="Jiang Y."/>
            <person name="Adhikari A."/>
            <person name="Zheng C.-J."/>
            <person name="Schuster L."/>
            <person name="Cowan T.M."/>
            <person name="Smanski M.J."/>
            <person name="Chevrette M.G."/>
            <person name="De Carvalho L.P.S."/>
            <person name="Shen B."/>
        </authorList>
    </citation>
    <scope>NUCLEOTIDE SEQUENCE [LARGE SCALE GENOMIC DNA]</scope>
    <source>
        <strain evidence="2 3">NPDC033843</strain>
    </source>
</reference>
<proteinExistence type="predicted"/>